<dbReference type="PROSITE" id="PS50157">
    <property type="entry name" value="ZINC_FINGER_C2H2_2"/>
    <property type="match status" value="1"/>
</dbReference>
<keyword evidence="1" id="KW-0479">Metal-binding</keyword>
<keyword evidence="1" id="KW-0863">Zinc-finger</keyword>
<name>A0A8W8MQL2_MAGGI</name>
<keyword evidence="4" id="KW-1185">Reference proteome</keyword>
<organism evidence="3 4">
    <name type="scientific">Magallana gigas</name>
    <name type="common">Pacific oyster</name>
    <name type="synonym">Crassostrea gigas</name>
    <dbReference type="NCBI Taxonomy" id="29159"/>
    <lineage>
        <taxon>Eukaryota</taxon>
        <taxon>Metazoa</taxon>
        <taxon>Spiralia</taxon>
        <taxon>Lophotrochozoa</taxon>
        <taxon>Mollusca</taxon>
        <taxon>Bivalvia</taxon>
        <taxon>Autobranchia</taxon>
        <taxon>Pteriomorphia</taxon>
        <taxon>Ostreida</taxon>
        <taxon>Ostreoidea</taxon>
        <taxon>Ostreidae</taxon>
        <taxon>Magallana</taxon>
    </lineage>
</organism>
<sequence length="229" mass="26263">MTIFDQTYAVFSSQFMEEFHDFRKNAMFQKICDCVGVVHVHDGGSDKLLGSWESVKKAHDMLTAFLFFRSLNTPMPGTNGSAGGPSDVPFIEGTSEAKEQIFSPMNESSSSTNIERNLRETPSLAMDTDIVVHGIIEDDDESFDLDFHYKSELCKVKPQLDLDGRTVYVCDICSYVGHKRHNLVVHKIRSHIRPYKCRKCSRGFGLRKDLRRHHKNKRNCVTYGREYKQ</sequence>
<feature type="domain" description="C2H2-type" evidence="2">
    <location>
        <begin position="195"/>
        <end position="215"/>
    </location>
</feature>
<dbReference type="SMART" id="SM00355">
    <property type="entry name" value="ZnF_C2H2"/>
    <property type="match status" value="2"/>
</dbReference>
<dbReference type="GO" id="GO:0008270">
    <property type="term" value="F:zinc ion binding"/>
    <property type="evidence" value="ECO:0007669"/>
    <property type="project" value="UniProtKB-KW"/>
</dbReference>
<evidence type="ECO:0000313" key="4">
    <source>
        <dbReference type="Proteomes" id="UP000005408"/>
    </source>
</evidence>
<dbReference type="AlphaFoldDB" id="A0A8W8MQL2"/>
<dbReference type="InterPro" id="IPR013087">
    <property type="entry name" value="Znf_C2H2_type"/>
</dbReference>
<evidence type="ECO:0000259" key="2">
    <source>
        <dbReference type="PROSITE" id="PS50157"/>
    </source>
</evidence>
<dbReference type="Proteomes" id="UP000005408">
    <property type="component" value="Unassembled WGS sequence"/>
</dbReference>
<evidence type="ECO:0000256" key="1">
    <source>
        <dbReference type="PROSITE-ProRule" id="PRU00042"/>
    </source>
</evidence>
<reference evidence="3" key="1">
    <citation type="submission" date="2022-08" db="UniProtKB">
        <authorList>
            <consortium name="EnsemblMetazoa"/>
        </authorList>
    </citation>
    <scope>IDENTIFICATION</scope>
    <source>
        <strain evidence="3">05x7-T-G4-1.051#20</strain>
    </source>
</reference>
<proteinExistence type="predicted"/>
<dbReference type="Gene3D" id="3.30.160.60">
    <property type="entry name" value="Classic Zinc Finger"/>
    <property type="match status" value="1"/>
</dbReference>
<keyword evidence="1" id="KW-0862">Zinc</keyword>
<evidence type="ECO:0000313" key="3">
    <source>
        <dbReference type="EnsemblMetazoa" id="G35487.1:cds"/>
    </source>
</evidence>
<protein>
    <recommendedName>
        <fullName evidence="2">C2H2-type domain-containing protein</fullName>
    </recommendedName>
</protein>
<dbReference type="InterPro" id="IPR036236">
    <property type="entry name" value="Znf_C2H2_sf"/>
</dbReference>
<accession>A0A8W8MQL2</accession>
<dbReference type="SUPFAM" id="SSF57667">
    <property type="entry name" value="beta-beta-alpha zinc fingers"/>
    <property type="match status" value="1"/>
</dbReference>
<dbReference type="EnsemblMetazoa" id="G35487.1">
    <property type="protein sequence ID" value="G35487.1:cds"/>
    <property type="gene ID" value="G35487"/>
</dbReference>
<dbReference type="EnsemblMetazoa" id="G35487.2">
    <property type="protein sequence ID" value="G35487.2:cds"/>
    <property type="gene ID" value="G35487"/>
</dbReference>